<accession>A0AAU9N1Z1</accession>
<reference evidence="2 3" key="1">
    <citation type="submission" date="2022-01" db="EMBL/GenBank/DDBJ databases">
        <authorList>
            <person name="Xiong W."/>
            <person name="Schranz E."/>
        </authorList>
    </citation>
    <scope>NUCLEOTIDE SEQUENCE [LARGE SCALE GENOMIC DNA]</scope>
</reference>
<evidence type="ECO:0000313" key="3">
    <source>
        <dbReference type="Proteomes" id="UP001157418"/>
    </source>
</evidence>
<organism evidence="2 3">
    <name type="scientific">Lactuca virosa</name>
    <dbReference type="NCBI Taxonomy" id="75947"/>
    <lineage>
        <taxon>Eukaryota</taxon>
        <taxon>Viridiplantae</taxon>
        <taxon>Streptophyta</taxon>
        <taxon>Embryophyta</taxon>
        <taxon>Tracheophyta</taxon>
        <taxon>Spermatophyta</taxon>
        <taxon>Magnoliopsida</taxon>
        <taxon>eudicotyledons</taxon>
        <taxon>Gunneridae</taxon>
        <taxon>Pentapetalae</taxon>
        <taxon>asterids</taxon>
        <taxon>campanulids</taxon>
        <taxon>Asterales</taxon>
        <taxon>Asteraceae</taxon>
        <taxon>Cichorioideae</taxon>
        <taxon>Cichorieae</taxon>
        <taxon>Lactucinae</taxon>
        <taxon>Lactuca</taxon>
    </lineage>
</organism>
<feature type="compositionally biased region" description="Basic and acidic residues" evidence="1">
    <location>
        <begin position="29"/>
        <end position="68"/>
    </location>
</feature>
<evidence type="ECO:0000256" key="1">
    <source>
        <dbReference type="SAM" id="MobiDB-lite"/>
    </source>
</evidence>
<sequence length="86" mass="8526">MLPAEDNGGEGGTGEATGGGCKVGGGGDVADRMDADRIRGGGERGGRESAAMREPKGLAAGDDVRDGVDVGGGVVDRRKQTIIGDR</sequence>
<comment type="caution">
    <text evidence="2">The sequence shown here is derived from an EMBL/GenBank/DDBJ whole genome shotgun (WGS) entry which is preliminary data.</text>
</comment>
<keyword evidence="3" id="KW-1185">Reference proteome</keyword>
<proteinExistence type="predicted"/>
<gene>
    <name evidence="2" type="ORF">LVIROSA_LOCUS20600</name>
</gene>
<evidence type="ECO:0000313" key="2">
    <source>
        <dbReference type="EMBL" id="CAH1434049.1"/>
    </source>
</evidence>
<dbReference type="AlphaFoldDB" id="A0AAU9N1Z1"/>
<name>A0AAU9N1Z1_9ASTR</name>
<feature type="region of interest" description="Disordered" evidence="1">
    <location>
        <begin position="1"/>
        <end position="72"/>
    </location>
</feature>
<protein>
    <submittedName>
        <fullName evidence="2">Uncharacterized protein</fullName>
    </submittedName>
</protein>
<dbReference type="EMBL" id="CAKMRJ010003334">
    <property type="protein sequence ID" value="CAH1434049.1"/>
    <property type="molecule type" value="Genomic_DNA"/>
</dbReference>
<dbReference type="Proteomes" id="UP001157418">
    <property type="component" value="Unassembled WGS sequence"/>
</dbReference>
<feature type="compositionally biased region" description="Gly residues" evidence="1">
    <location>
        <begin position="9"/>
        <end position="28"/>
    </location>
</feature>